<reference evidence="9" key="1">
    <citation type="submission" date="2025-08" db="UniProtKB">
        <authorList>
            <consortium name="RefSeq"/>
        </authorList>
    </citation>
    <scope>IDENTIFICATION</scope>
    <source>
        <strain evidence="9">15085-1641.00</strain>
        <tissue evidence="9">Whole body</tissue>
    </source>
</reference>
<evidence type="ECO:0000256" key="2">
    <source>
        <dbReference type="ARBA" id="ARBA00007814"/>
    </source>
</evidence>
<dbReference type="GO" id="GO:0005737">
    <property type="term" value="C:cytoplasm"/>
    <property type="evidence" value="ECO:0007669"/>
    <property type="project" value="UniProtKB-SubCell"/>
</dbReference>
<dbReference type="Proteomes" id="UP000504633">
    <property type="component" value="Unplaced"/>
</dbReference>
<evidence type="ECO:0000256" key="4">
    <source>
        <dbReference type="ARBA" id="ARBA00022723"/>
    </source>
</evidence>
<dbReference type="PANTHER" id="PTHR14202:SF0">
    <property type="entry name" value="RNA-BINDING PROTEIN RO60"/>
    <property type="match status" value="1"/>
</dbReference>
<dbReference type="GO" id="GO:0046872">
    <property type="term" value="F:metal ion binding"/>
    <property type="evidence" value="ECO:0007669"/>
    <property type="project" value="UniProtKB-KW"/>
</dbReference>
<keyword evidence="3" id="KW-0963">Cytoplasm</keyword>
<keyword evidence="8" id="KW-1185">Reference proteome</keyword>
<evidence type="ECO:0000259" key="7">
    <source>
        <dbReference type="PROSITE" id="PS50988"/>
    </source>
</evidence>
<name>A0A6J2SQI5_DROHY</name>
<dbReference type="GeneID" id="111601853"/>
<proteinExistence type="inferred from homology"/>
<dbReference type="SUPFAM" id="SSF140864">
    <property type="entry name" value="TROVE domain-like"/>
    <property type="match status" value="1"/>
</dbReference>
<dbReference type="AlphaFoldDB" id="A0A6J2SQI5"/>
<dbReference type="OMA" id="WEHVPLQ"/>
<accession>A0A6J2SQI5</accession>
<dbReference type="InterPro" id="IPR040322">
    <property type="entry name" value="TROVE2"/>
</dbReference>
<dbReference type="RefSeq" id="XP_030079346.1">
    <property type="nucleotide sequence ID" value="XM_030223486.1"/>
</dbReference>
<feature type="domain" description="TROVE" evidence="7">
    <location>
        <begin position="29"/>
        <end position="383"/>
    </location>
</feature>
<keyword evidence="6" id="KW-0687">Ribonucleoprotein</keyword>
<comment type="subcellular location">
    <subcellularLocation>
        <location evidence="1">Cytoplasm</location>
    </subcellularLocation>
</comment>
<dbReference type="OrthoDB" id="6098064at2759"/>
<dbReference type="GO" id="GO:0003723">
    <property type="term" value="F:RNA binding"/>
    <property type="evidence" value="ECO:0007669"/>
    <property type="project" value="UniProtKB-KW"/>
</dbReference>
<sequence length="568" mass="65009">MKKRLLLTAEVAASQQTDANSNDSRELESAEEGTMMHIVPSAIDKLRRFCYLGAIEEPVYAPKAFDLTLEGHFVALRELCGAVNETELIECLRALLDASNDQYLPRHDETLLVLAVYLSSHTDEKQRTLVRGYFVELVRTAKDLFLFVNFVSQVQKLLGRKTPFSRTARKAILEWYQKQPLDKLLHMWSLNDCNWAQHRLLLQRCHYTSAKIDAETMAALRVLTTHVKELVNWPDYLEPVVQCKETIVGIANLRLSQSVDVALPLIKKLSLSYEHLPRHLVSDVKVVNLLLSKMSYDQMLQSWPSFLKLNKSNRSAQLCYSQRFFDPSELRAANIAPIRLLLLETRGAKHRKVISKGVVSPKPSSLLQKLYKQSFGFNRPLGLRLHITINLEMCYLGKCLTGRCQSIKYIDAVLAFAFGYFKCDPKVSVRIWYDKSGKLKGLPWTPEMSVDDAKATCEGQKIMKIKQTLTDVVDNALQDTEQTYDVFLVLVPCGTRGNQRNKSEQLCKRLDEYRQKRNDNAKLIIMSLRQHHGSMSYSNVRNENILELCSITEQTPRLINAFAQGKFF</sequence>
<keyword evidence="5" id="KW-0694">RNA-binding</keyword>
<evidence type="ECO:0000256" key="5">
    <source>
        <dbReference type="ARBA" id="ARBA00022884"/>
    </source>
</evidence>
<dbReference type="PROSITE" id="PS50988">
    <property type="entry name" value="TROVE"/>
    <property type="match status" value="1"/>
</dbReference>
<gene>
    <name evidence="9" type="primary">LOC111601853</name>
</gene>
<dbReference type="PANTHER" id="PTHR14202">
    <property type="entry name" value="60 KDA RIBONUCLEOPROTEIN SSA/RO"/>
    <property type="match status" value="1"/>
</dbReference>
<evidence type="ECO:0000256" key="1">
    <source>
        <dbReference type="ARBA" id="ARBA00004496"/>
    </source>
</evidence>
<dbReference type="Gene3D" id="3.40.50.410">
    <property type="entry name" value="von Willebrand factor, type A domain"/>
    <property type="match status" value="1"/>
</dbReference>
<keyword evidence="4" id="KW-0479">Metal-binding</keyword>
<evidence type="ECO:0000313" key="9">
    <source>
        <dbReference type="RefSeq" id="XP_030079346.1"/>
    </source>
</evidence>
<dbReference type="InterPro" id="IPR056800">
    <property type="entry name" value="vWA_Ro60"/>
</dbReference>
<dbReference type="KEGG" id="dhe:111601853"/>
<dbReference type="InterPro" id="IPR008858">
    <property type="entry name" value="TROVE_dom"/>
</dbReference>
<evidence type="ECO:0000313" key="8">
    <source>
        <dbReference type="Proteomes" id="UP000504633"/>
    </source>
</evidence>
<dbReference type="InterPro" id="IPR037214">
    <property type="entry name" value="TROVE_dom_sf"/>
</dbReference>
<dbReference type="InterPro" id="IPR036465">
    <property type="entry name" value="vWFA_dom_sf"/>
</dbReference>
<comment type="similarity">
    <text evidence="2">Belongs to the Ro 60 kDa family.</text>
</comment>
<evidence type="ECO:0000256" key="3">
    <source>
        <dbReference type="ARBA" id="ARBA00022490"/>
    </source>
</evidence>
<dbReference type="GO" id="GO:1990904">
    <property type="term" value="C:ribonucleoprotein complex"/>
    <property type="evidence" value="ECO:0007669"/>
    <property type="project" value="UniProtKB-KW"/>
</dbReference>
<organism evidence="8 9">
    <name type="scientific">Drosophila hydei</name>
    <name type="common">Fruit fly</name>
    <dbReference type="NCBI Taxonomy" id="7224"/>
    <lineage>
        <taxon>Eukaryota</taxon>
        <taxon>Metazoa</taxon>
        <taxon>Ecdysozoa</taxon>
        <taxon>Arthropoda</taxon>
        <taxon>Hexapoda</taxon>
        <taxon>Insecta</taxon>
        <taxon>Pterygota</taxon>
        <taxon>Neoptera</taxon>
        <taxon>Endopterygota</taxon>
        <taxon>Diptera</taxon>
        <taxon>Brachycera</taxon>
        <taxon>Muscomorpha</taxon>
        <taxon>Ephydroidea</taxon>
        <taxon>Drosophilidae</taxon>
        <taxon>Drosophila</taxon>
    </lineage>
</organism>
<protein>
    <submittedName>
        <fullName evidence="9">Uncharacterized protein LOC111601853</fullName>
    </submittedName>
</protein>
<dbReference type="Pfam" id="PF25045">
    <property type="entry name" value="vWA_Ro60"/>
    <property type="match status" value="1"/>
</dbReference>
<evidence type="ECO:0000256" key="6">
    <source>
        <dbReference type="ARBA" id="ARBA00023274"/>
    </source>
</evidence>